<comment type="caution">
    <text evidence="4">The sequence shown here is derived from an EMBL/GenBank/DDBJ whole genome shotgun (WGS) entry which is preliminary data.</text>
</comment>
<comment type="subcellular location">
    <subcellularLocation>
        <location evidence="1">Nucleus</location>
    </subcellularLocation>
</comment>
<evidence type="ECO:0000313" key="5">
    <source>
        <dbReference type="Proteomes" id="UP000094527"/>
    </source>
</evidence>
<dbReference type="InterPro" id="IPR015010">
    <property type="entry name" value="TERF2IP_Myb"/>
</dbReference>
<feature type="domain" description="TERF2-interacting telomeric protein 1 Myb" evidence="3">
    <location>
        <begin position="213"/>
        <end position="264"/>
    </location>
</feature>
<keyword evidence="5" id="KW-1185">Reference proteome</keyword>
<dbReference type="Proteomes" id="UP000094527">
    <property type="component" value="Unassembled WGS sequence"/>
</dbReference>
<gene>
    <name evidence="4" type="ORF">Ocin01_09109</name>
</gene>
<dbReference type="EMBL" id="LJIJ01000430">
    <property type="protein sequence ID" value="ODM97571.1"/>
    <property type="molecule type" value="Genomic_DNA"/>
</dbReference>
<dbReference type="Gene3D" id="1.10.10.60">
    <property type="entry name" value="Homeodomain-like"/>
    <property type="match status" value="1"/>
</dbReference>
<feature type="region of interest" description="Disordered" evidence="2">
    <location>
        <begin position="1"/>
        <end position="23"/>
    </location>
</feature>
<dbReference type="OrthoDB" id="10257855at2759"/>
<accession>A0A1D2MXA1</accession>
<dbReference type="AlphaFoldDB" id="A0A1D2MXA1"/>
<dbReference type="Pfam" id="PF08914">
    <property type="entry name" value="Myb_Rap1"/>
    <property type="match status" value="1"/>
</dbReference>
<evidence type="ECO:0000256" key="2">
    <source>
        <dbReference type="SAM" id="MobiDB-lite"/>
    </source>
</evidence>
<evidence type="ECO:0000256" key="1">
    <source>
        <dbReference type="ARBA" id="ARBA00004123"/>
    </source>
</evidence>
<name>A0A1D2MXA1_ORCCI</name>
<sequence>MGDAYDSDAVTLPPPSPSKREVMHRGPAIKISSQTFVTLHADKEHHPWKFQILPFAREEKFASGLVYDKLSESIKAGGGVVANRSESEDWRVNGYTIKILDLDYARENIHNIAVQEMLLPYDCFSSNFIWSQIYQRLHESFGNVDLNAFRITPSAYREFDANAVVKGIQPWIGIPSLPPEKLVTPISIKRVALFMFSDLLLERTQTRSKRRIYSRKDSQLLLDKVCELMAHGRVQGCSLYKEIAGDYFTDRSWSSLREHFRKTILPHVLANDGYYTVTFNDFERFRNSLNADEMSRKRDSK</sequence>
<protein>
    <recommendedName>
        <fullName evidence="3">TERF2-interacting telomeric protein 1 Myb domain-containing protein</fullName>
    </recommendedName>
</protein>
<proteinExistence type="predicted"/>
<organism evidence="4 5">
    <name type="scientific">Orchesella cincta</name>
    <name type="common">Springtail</name>
    <name type="synonym">Podura cincta</name>
    <dbReference type="NCBI Taxonomy" id="48709"/>
    <lineage>
        <taxon>Eukaryota</taxon>
        <taxon>Metazoa</taxon>
        <taxon>Ecdysozoa</taxon>
        <taxon>Arthropoda</taxon>
        <taxon>Hexapoda</taxon>
        <taxon>Collembola</taxon>
        <taxon>Entomobryomorpha</taxon>
        <taxon>Entomobryoidea</taxon>
        <taxon>Orchesellidae</taxon>
        <taxon>Orchesellinae</taxon>
        <taxon>Orchesella</taxon>
    </lineage>
</organism>
<dbReference type="InterPro" id="IPR009057">
    <property type="entry name" value="Homeodomain-like_sf"/>
</dbReference>
<dbReference type="GO" id="GO:0005634">
    <property type="term" value="C:nucleus"/>
    <property type="evidence" value="ECO:0007669"/>
    <property type="project" value="UniProtKB-SubCell"/>
</dbReference>
<dbReference type="SUPFAM" id="SSF46689">
    <property type="entry name" value="Homeodomain-like"/>
    <property type="match status" value="1"/>
</dbReference>
<reference evidence="4 5" key="1">
    <citation type="journal article" date="2016" name="Genome Biol. Evol.">
        <title>Gene Family Evolution Reflects Adaptation to Soil Environmental Stressors in the Genome of the Collembolan Orchesella cincta.</title>
        <authorList>
            <person name="Faddeeva-Vakhrusheva A."/>
            <person name="Derks M.F."/>
            <person name="Anvar S.Y."/>
            <person name="Agamennone V."/>
            <person name="Suring W."/>
            <person name="Smit S."/>
            <person name="van Straalen N.M."/>
            <person name="Roelofs D."/>
        </authorList>
    </citation>
    <scope>NUCLEOTIDE SEQUENCE [LARGE SCALE GENOMIC DNA]</scope>
    <source>
        <tissue evidence="4">Mixed pool</tissue>
    </source>
</reference>
<evidence type="ECO:0000259" key="3">
    <source>
        <dbReference type="Pfam" id="PF08914"/>
    </source>
</evidence>
<evidence type="ECO:0000313" key="4">
    <source>
        <dbReference type="EMBL" id="ODM97571.1"/>
    </source>
</evidence>